<dbReference type="RefSeq" id="WP_120572464.1">
    <property type="nucleotide sequence ID" value="NZ_CP024087.1"/>
</dbReference>
<dbReference type="KEGG" id="mtua:CSH63_25805"/>
<accession>A0A386WWM2</accession>
<dbReference type="InterPro" id="IPR002201">
    <property type="entry name" value="Glyco_trans_9"/>
</dbReference>
<dbReference type="Pfam" id="PF01075">
    <property type="entry name" value="Glyco_transf_9"/>
    <property type="match status" value="1"/>
</dbReference>
<dbReference type="Proteomes" id="UP000267804">
    <property type="component" value="Chromosome"/>
</dbReference>
<dbReference type="Gene3D" id="3.40.50.2000">
    <property type="entry name" value="Glycogen Phosphorylase B"/>
    <property type="match status" value="1"/>
</dbReference>
<dbReference type="EMBL" id="CP024087">
    <property type="protein sequence ID" value="AYF30794.1"/>
    <property type="molecule type" value="Genomic_DNA"/>
</dbReference>
<evidence type="ECO:0000313" key="1">
    <source>
        <dbReference type="EMBL" id="AYF30794.1"/>
    </source>
</evidence>
<gene>
    <name evidence="1" type="ORF">CSH63_25805</name>
</gene>
<keyword evidence="1" id="KW-0808">Transferase</keyword>
<dbReference type="GO" id="GO:0016757">
    <property type="term" value="F:glycosyltransferase activity"/>
    <property type="evidence" value="ECO:0007669"/>
    <property type="project" value="InterPro"/>
</dbReference>
<dbReference type="AlphaFoldDB" id="A0A386WWM2"/>
<reference evidence="1 2" key="1">
    <citation type="submission" date="2017-10" db="EMBL/GenBank/DDBJ databases">
        <title>Integration of genomic and chemical information greatly accelerates assignment of the full stereostructure of myelolactone, a potent inhibitor of myeloma from a marine-derived Micromonospora.</title>
        <authorList>
            <person name="Kim M.C."/>
            <person name="Machado H."/>
            <person name="Jensen P.R."/>
            <person name="Fenical W."/>
        </authorList>
    </citation>
    <scope>NUCLEOTIDE SEQUENCE [LARGE SCALE GENOMIC DNA]</scope>
    <source>
        <strain evidence="1 2">CNY-010</strain>
    </source>
</reference>
<proteinExistence type="predicted"/>
<protein>
    <submittedName>
        <fullName evidence="1">Glycosyl transferase family 9</fullName>
    </submittedName>
</protein>
<dbReference type="SUPFAM" id="SSF53756">
    <property type="entry name" value="UDP-Glycosyltransferase/glycogen phosphorylase"/>
    <property type="match status" value="1"/>
</dbReference>
<organism evidence="1 2">
    <name type="scientific">Micromonospora tulbaghiae</name>
    <dbReference type="NCBI Taxonomy" id="479978"/>
    <lineage>
        <taxon>Bacteria</taxon>
        <taxon>Bacillati</taxon>
        <taxon>Actinomycetota</taxon>
        <taxon>Actinomycetes</taxon>
        <taxon>Micromonosporales</taxon>
        <taxon>Micromonosporaceae</taxon>
        <taxon>Micromonospora</taxon>
    </lineage>
</organism>
<sequence length="358" mass="38585">MTLVEEPVCHRGGRYVVRREQAPLGRLLPYRRANGQTPPRRVLLDAVRATGWRVDFGTRGLGDLLLGLAMAQALYDATHDQFGTLEYAGSRADLIARCALPVTVTGGDGHQLGTLGSEDALQFDAVPESPPTLLDLIDVDTVEVHAALPMRYYLDVEQALGVRLPASGDPSPRFRSSVTAPEPLHVVFVGTTSRPDRKDYGIDNFGALAEHLSARHSGAWRFSLVTPPDQQPPASVGPIEVLHGPTAVECIDLFAAAELVIGNDTGLTHLAALTIRADGTQPHVVGLYGRHGYAKWITGSAVHHAVATPFSHLMSVADACPVRDRYDDTLWSTASDLRAIPAKVIADFAGQCAGWWTR</sequence>
<name>A0A386WWM2_9ACTN</name>
<evidence type="ECO:0000313" key="2">
    <source>
        <dbReference type="Proteomes" id="UP000267804"/>
    </source>
</evidence>